<feature type="transmembrane region" description="Helical" evidence="3">
    <location>
        <begin position="391"/>
        <end position="411"/>
    </location>
</feature>
<dbReference type="GO" id="GO:0043709">
    <property type="term" value="P:cell adhesion involved in single-species biofilm formation"/>
    <property type="evidence" value="ECO:0007669"/>
    <property type="project" value="TreeGrafter"/>
</dbReference>
<reference evidence="5 6" key="1">
    <citation type="submission" date="2019-09" db="EMBL/GenBank/DDBJ databases">
        <title>Photobacterium damselae subsp. damselae CDC-2227-81, a human clinical isolate.</title>
        <authorList>
            <person name="Osorio C.R."/>
        </authorList>
    </citation>
    <scope>NUCLEOTIDE SEQUENCE [LARGE SCALE GENOMIC DNA]</scope>
    <source>
        <strain evidence="5 6">CDC-2227-81</strain>
    </source>
</reference>
<dbReference type="EMBL" id="VZUQ01000071">
    <property type="protein sequence ID" value="KAB1179450.1"/>
    <property type="molecule type" value="Genomic_DNA"/>
</dbReference>
<keyword evidence="3" id="KW-0472">Membrane</keyword>
<evidence type="ECO:0000256" key="2">
    <source>
        <dbReference type="ARBA" id="ARBA00034247"/>
    </source>
</evidence>
<evidence type="ECO:0000259" key="4">
    <source>
        <dbReference type="PROSITE" id="PS50887"/>
    </source>
</evidence>
<evidence type="ECO:0000256" key="1">
    <source>
        <dbReference type="ARBA" id="ARBA00012528"/>
    </source>
</evidence>
<evidence type="ECO:0000313" key="5">
    <source>
        <dbReference type="EMBL" id="KAB1179450.1"/>
    </source>
</evidence>
<dbReference type="AlphaFoldDB" id="A0AAD3ZV60"/>
<dbReference type="EC" id="2.7.7.65" evidence="1"/>
<accession>A0AAD3ZV60</accession>
<dbReference type="InterPro" id="IPR050469">
    <property type="entry name" value="Diguanylate_Cyclase"/>
</dbReference>
<evidence type="ECO:0000313" key="6">
    <source>
        <dbReference type="Proteomes" id="UP000480943"/>
    </source>
</evidence>
<dbReference type="GO" id="GO:0052621">
    <property type="term" value="F:diguanylate cyclase activity"/>
    <property type="evidence" value="ECO:0007669"/>
    <property type="project" value="UniProtKB-EC"/>
</dbReference>
<feature type="transmembrane region" description="Helical" evidence="3">
    <location>
        <begin position="6"/>
        <end position="22"/>
    </location>
</feature>
<dbReference type="NCBIfam" id="TIGR00254">
    <property type="entry name" value="GGDEF"/>
    <property type="match status" value="1"/>
</dbReference>
<dbReference type="InterPro" id="IPR000160">
    <property type="entry name" value="GGDEF_dom"/>
</dbReference>
<dbReference type="PANTHER" id="PTHR45138:SF9">
    <property type="entry name" value="DIGUANYLATE CYCLASE DGCM-RELATED"/>
    <property type="match status" value="1"/>
</dbReference>
<dbReference type="Proteomes" id="UP000480943">
    <property type="component" value="Unassembled WGS sequence"/>
</dbReference>
<comment type="catalytic activity">
    <reaction evidence="2">
        <text>2 GTP = 3',3'-c-di-GMP + 2 diphosphate</text>
        <dbReference type="Rhea" id="RHEA:24898"/>
        <dbReference type="ChEBI" id="CHEBI:33019"/>
        <dbReference type="ChEBI" id="CHEBI:37565"/>
        <dbReference type="ChEBI" id="CHEBI:58805"/>
        <dbReference type="EC" id="2.7.7.65"/>
    </reaction>
</comment>
<dbReference type="Gene3D" id="3.30.70.270">
    <property type="match status" value="1"/>
</dbReference>
<dbReference type="InterPro" id="IPR029787">
    <property type="entry name" value="Nucleotide_cyclase"/>
</dbReference>
<protein>
    <recommendedName>
        <fullName evidence="1">diguanylate cyclase</fullName>
        <ecNumber evidence="1">2.7.7.65</ecNumber>
    </recommendedName>
</protein>
<dbReference type="SMART" id="SM00267">
    <property type="entry name" value="GGDEF"/>
    <property type="match status" value="1"/>
</dbReference>
<dbReference type="SUPFAM" id="SSF55073">
    <property type="entry name" value="Nucleotide cyclase"/>
    <property type="match status" value="1"/>
</dbReference>
<dbReference type="GO" id="GO:0005886">
    <property type="term" value="C:plasma membrane"/>
    <property type="evidence" value="ECO:0007669"/>
    <property type="project" value="TreeGrafter"/>
</dbReference>
<sequence length="565" mass="65450">MTSKFIKVIICIMIISVTTYVIKINMDVKKSPISLIDVVNNKDEQSVLDFKLKCVTDECEVINSFLSLPVSSYPYEYQEIAESIRPILHTPQGAKIGVTILTQVKDALSDNKPAQLYLLRKISTLRFLSQDLYGMIQPSIEYLALAKEEGDPYLIAVGTVNLASIISYFEGYSTSNRLLQNLLSSHMGHSDKWQRLKIRSLLILAENKIANGEYYKASLTLNDVIKNKPKMPYNEWDDYLIYILALKSEIAINLGLKDESYKLIKQAKGLLENDSHNFLVDKDIAVKSVELQWLLKNDNHIEQHIDLPELLNRYTAATNTRYVKMLYKGLLKYYYSKENYDDYYKLRQTYEAEMEKRAGISYKLLFSNATSNINNKSLKNNNDLYIKRFEWLTYVLLGLVLLLTFVLFKVVHLQRENVLDGLTLIGNRKKYNNTLKEIGNRPYYLALFDIDDFKQINDHYGHDFGDLVLQEISQKIDFILPKVAQIFRIGGEEFAIVIRHHDPLFVKREMDRVRQFIQNIKWPDESLQVTVSMGVELSVNGSDIYKLVDEKLYLAKKLGKNRVEM</sequence>
<comment type="caution">
    <text evidence="5">The sequence shown here is derived from an EMBL/GenBank/DDBJ whole genome shotgun (WGS) entry which is preliminary data.</text>
</comment>
<dbReference type="Pfam" id="PF00990">
    <property type="entry name" value="GGDEF"/>
    <property type="match status" value="1"/>
</dbReference>
<proteinExistence type="predicted"/>
<gene>
    <name evidence="5" type="ORF">F6450_13885</name>
</gene>
<dbReference type="GO" id="GO:1902201">
    <property type="term" value="P:negative regulation of bacterial-type flagellum-dependent cell motility"/>
    <property type="evidence" value="ECO:0007669"/>
    <property type="project" value="TreeGrafter"/>
</dbReference>
<dbReference type="PROSITE" id="PS50887">
    <property type="entry name" value="GGDEF"/>
    <property type="match status" value="1"/>
</dbReference>
<evidence type="ECO:0000256" key="3">
    <source>
        <dbReference type="SAM" id="Phobius"/>
    </source>
</evidence>
<dbReference type="InterPro" id="IPR043128">
    <property type="entry name" value="Rev_trsase/Diguanyl_cyclase"/>
</dbReference>
<name>A0AAD3ZV60_PHODD</name>
<keyword evidence="3" id="KW-0812">Transmembrane</keyword>
<organism evidence="5 6">
    <name type="scientific">Photobacterium damselae subsp. damselae</name>
    <name type="common">Listonella damsela</name>
    <dbReference type="NCBI Taxonomy" id="85581"/>
    <lineage>
        <taxon>Bacteria</taxon>
        <taxon>Pseudomonadati</taxon>
        <taxon>Pseudomonadota</taxon>
        <taxon>Gammaproteobacteria</taxon>
        <taxon>Vibrionales</taxon>
        <taxon>Vibrionaceae</taxon>
        <taxon>Photobacterium</taxon>
    </lineage>
</organism>
<feature type="domain" description="GGDEF" evidence="4">
    <location>
        <begin position="441"/>
        <end position="565"/>
    </location>
</feature>
<dbReference type="PANTHER" id="PTHR45138">
    <property type="entry name" value="REGULATORY COMPONENTS OF SENSORY TRANSDUCTION SYSTEM"/>
    <property type="match status" value="1"/>
</dbReference>
<keyword evidence="3" id="KW-1133">Transmembrane helix</keyword>
<dbReference type="CDD" id="cd01949">
    <property type="entry name" value="GGDEF"/>
    <property type="match status" value="1"/>
</dbReference>